<dbReference type="AlphaFoldDB" id="F1A1X5"/>
<dbReference type="PANTHER" id="PTHR33656">
    <property type="entry name" value="EXPRESSED PROTEIN-RELATED"/>
    <property type="match status" value="1"/>
</dbReference>
<dbReference type="GeneID" id="10504982"/>
<keyword evidence="2" id="KW-1185">Reference proteome</keyword>
<dbReference type="PANTHER" id="PTHR33656:SF1">
    <property type="entry name" value="EXPRESSED PROTEIN"/>
    <property type="match status" value="1"/>
</dbReference>
<dbReference type="Proteomes" id="UP000001064">
    <property type="component" value="Unassembled WGS sequence"/>
</dbReference>
<dbReference type="EMBL" id="GL871390">
    <property type="protein sequence ID" value="EGC29807.1"/>
    <property type="molecule type" value="Genomic_DNA"/>
</dbReference>
<protein>
    <submittedName>
        <fullName evidence="1">Uncharacterized protein</fullName>
    </submittedName>
</protein>
<name>F1A1X5_DICPU</name>
<evidence type="ECO:0000313" key="1">
    <source>
        <dbReference type="EMBL" id="EGC29807.1"/>
    </source>
</evidence>
<dbReference type="InParanoid" id="F1A1X5"/>
<evidence type="ECO:0000313" key="2">
    <source>
        <dbReference type="Proteomes" id="UP000001064"/>
    </source>
</evidence>
<proteinExistence type="predicted"/>
<dbReference type="KEGG" id="dpp:DICPUDRAFT_73554"/>
<dbReference type="RefSeq" id="XP_003293672.1">
    <property type="nucleotide sequence ID" value="XM_003293624.1"/>
</dbReference>
<reference evidence="2" key="1">
    <citation type="journal article" date="2011" name="Genome Biol.">
        <title>Comparative genomics of the social amoebae Dictyostelium discoideum and Dictyostelium purpureum.</title>
        <authorList>
            <consortium name="US DOE Joint Genome Institute (JGI-PGF)"/>
            <person name="Sucgang R."/>
            <person name="Kuo A."/>
            <person name="Tian X."/>
            <person name="Salerno W."/>
            <person name="Parikh A."/>
            <person name="Feasley C.L."/>
            <person name="Dalin E."/>
            <person name="Tu H."/>
            <person name="Huang E."/>
            <person name="Barry K."/>
            <person name="Lindquist E."/>
            <person name="Shapiro H."/>
            <person name="Bruce D."/>
            <person name="Schmutz J."/>
            <person name="Salamov A."/>
            <person name="Fey P."/>
            <person name="Gaudet P."/>
            <person name="Anjard C."/>
            <person name="Babu M.M."/>
            <person name="Basu S."/>
            <person name="Bushmanova Y."/>
            <person name="van der Wel H."/>
            <person name="Katoh-Kurasawa M."/>
            <person name="Dinh C."/>
            <person name="Coutinho P.M."/>
            <person name="Saito T."/>
            <person name="Elias M."/>
            <person name="Schaap P."/>
            <person name="Kay R.R."/>
            <person name="Henrissat B."/>
            <person name="Eichinger L."/>
            <person name="Rivero F."/>
            <person name="Putnam N.H."/>
            <person name="West C.M."/>
            <person name="Loomis W.F."/>
            <person name="Chisholm R.L."/>
            <person name="Shaulsky G."/>
            <person name="Strassmann J.E."/>
            <person name="Queller D.C."/>
            <person name="Kuspa A."/>
            <person name="Grigoriev I.V."/>
        </authorList>
    </citation>
    <scope>NUCLEOTIDE SEQUENCE [LARGE SCALE GENOMIC DNA]</scope>
    <source>
        <strain evidence="2">QSDP1</strain>
    </source>
</reference>
<sequence>MAGFWTLKPAQTQSNIKTSNGQTVFRFVVDGGGEGNVRIISDSAPPEMCVFQNVREIVSDFKGGEVTIMNLGSTTITCSTN</sequence>
<accession>F1A1X5</accession>
<dbReference type="VEuPathDB" id="AmoebaDB:DICPUDRAFT_73554"/>
<organism evidence="1 2">
    <name type="scientific">Dictyostelium purpureum</name>
    <name type="common">Slime mold</name>
    <dbReference type="NCBI Taxonomy" id="5786"/>
    <lineage>
        <taxon>Eukaryota</taxon>
        <taxon>Amoebozoa</taxon>
        <taxon>Evosea</taxon>
        <taxon>Eumycetozoa</taxon>
        <taxon>Dictyostelia</taxon>
        <taxon>Dictyosteliales</taxon>
        <taxon>Dictyosteliaceae</taxon>
        <taxon>Dictyostelium</taxon>
    </lineage>
</organism>
<gene>
    <name evidence="1" type="ORF">DICPUDRAFT_73554</name>
</gene>